<protein>
    <recommendedName>
        <fullName evidence="1">F-box domain-containing protein</fullName>
    </recommendedName>
</protein>
<keyword evidence="3" id="KW-1185">Reference proteome</keyword>
<feature type="domain" description="F-box" evidence="1">
    <location>
        <begin position="68"/>
        <end position="130"/>
    </location>
</feature>
<sequence length="434" mass="49741">MVSPAQFQSQYKEVLTRCRLNDVPDRSQLRTLIEHTRNELFIFFGGGYEPFATLKKILECQESLLAPIRSLPPELIHEIFSFVTAADRISYKVGSRRKKILGPVYPLTWVCHWWRRQALSRSTLWSSIDLGIVSPKANLDVVKFFHDCILRTGGTACIPMDVCIDLTEYGRESSGHSFVGPHLQLLSLLICQANKWRSLVFKGPSEDLFGRFNGIVTTLLNTRTIFFPLLEKLTLSLDGPEWTTRSPLRPLGTIFDSCPRLHTLETSSLWFGGTIDLRNLKVLRVGSYSGPSLSTLFCACPLLQSLQITMFDYESRSAPESCYTHTNLSKLHINHLPGDYFAPDAWNSVKLPKLAELIVTAHFMSSVWELDDFKEMLVRSECKLWRVNFFGSRRVPSDVVESFFKDLPVDKESSILYVDNQRFDLWQEEQNRKE</sequence>
<gene>
    <name evidence="2" type="ORF">BDP27DRAFT_1450375</name>
</gene>
<dbReference type="EMBL" id="JADNRY010000108">
    <property type="protein sequence ID" value="KAF9065165.1"/>
    <property type="molecule type" value="Genomic_DNA"/>
</dbReference>
<evidence type="ECO:0000313" key="3">
    <source>
        <dbReference type="Proteomes" id="UP000772434"/>
    </source>
</evidence>
<comment type="caution">
    <text evidence="2">The sequence shown here is derived from an EMBL/GenBank/DDBJ whole genome shotgun (WGS) entry which is preliminary data.</text>
</comment>
<proteinExistence type="predicted"/>
<name>A0A9P5PNJ5_9AGAR</name>
<dbReference type="OrthoDB" id="3058939at2759"/>
<dbReference type="InterPro" id="IPR032675">
    <property type="entry name" value="LRR_dom_sf"/>
</dbReference>
<dbReference type="Proteomes" id="UP000772434">
    <property type="component" value="Unassembled WGS sequence"/>
</dbReference>
<dbReference type="Gene3D" id="3.80.10.10">
    <property type="entry name" value="Ribonuclease Inhibitor"/>
    <property type="match status" value="1"/>
</dbReference>
<dbReference type="SUPFAM" id="SSF52047">
    <property type="entry name" value="RNI-like"/>
    <property type="match status" value="1"/>
</dbReference>
<dbReference type="AlphaFoldDB" id="A0A9P5PNJ5"/>
<dbReference type="Pfam" id="PF12937">
    <property type="entry name" value="F-box-like"/>
    <property type="match status" value="1"/>
</dbReference>
<reference evidence="2" key="1">
    <citation type="submission" date="2020-11" db="EMBL/GenBank/DDBJ databases">
        <authorList>
            <consortium name="DOE Joint Genome Institute"/>
            <person name="Ahrendt S."/>
            <person name="Riley R."/>
            <person name="Andreopoulos W."/>
            <person name="Labutti K."/>
            <person name="Pangilinan J."/>
            <person name="Ruiz-Duenas F.J."/>
            <person name="Barrasa J.M."/>
            <person name="Sanchez-Garcia M."/>
            <person name="Camarero S."/>
            <person name="Miyauchi S."/>
            <person name="Serrano A."/>
            <person name="Linde D."/>
            <person name="Babiker R."/>
            <person name="Drula E."/>
            <person name="Ayuso-Fernandez I."/>
            <person name="Pacheco R."/>
            <person name="Padilla G."/>
            <person name="Ferreira P."/>
            <person name="Barriuso J."/>
            <person name="Kellner H."/>
            <person name="Castanera R."/>
            <person name="Alfaro M."/>
            <person name="Ramirez L."/>
            <person name="Pisabarro A.G."/>
            <person name="Kuo A."/>
            <person name="Tritt A."/>
            <person name="Lipzen A."/>
            <person name="He G."/>
            <person name="Yan M."/>
            <person name="Ng V."/>
            <person name="Cullen D."/>
            <person name="Martin F."/>
            <person name="Rosso M.-N."/>
            <person name="Henrissat B."/>
            <person name="Hibbett D."/>
            <person name="Martinez A.T."/>
            <person name="Grigoriev I.V."/>
        </authorList>
    </citation>
    <scope>NUCLEOTIDE SEQUENCE</scope>
    <source>
        <strain evidence="2">AH 40177</strain>
    </source>
</reference>
<dbReference type="InterPro" id="IPR001810">
    <property type="entry name" value="F-box_dom"/>
</dbReference>
<accession>A0A9P5PNJ5</accession>
<evidence type="ECO:0000259" key="1">
    <source>
        <dbReference type="Pfam" id="PF12937"/>
    </source>
</evidence>
<evidence type="ECO:0000313" key="2">
    <source>
        <dbReference type="EMBL" id="KAF9065165.1"/>
    </source>
</evidence>
<organism evidence="2 3">
    <name type="scientific">Rhodocollybia butyracea</name>
    <dbReference type="NCBI Taxonomy" id="206335"/>
    <lineage>
        <taxon>Eukaryota</taxon>
        <taxon>Fungi</taxon>
        <taxon>Dikarya</taxon>
        <taxon>Basidiomycota</taxon>
        <taxon>Agaricomycotina</taxon>
        <taxon>Agaricomycetes</taxon>
        <taxon>Agaricomycetidae</taxon>
        <taxon>Agaricales</taxon>
        <taxon>Marasmiineae</taxon>
        <taxon>Omphalotaceae</taxon>
        <taxon>Rhodocollybia</taxon>
    </lineage>
</organism>